<proteinExistence type="predicted"/>
<dbReference type="RefSeq" id="WP_030293978.1">
    <property type="nucleotide sequence ID" value="NZ_CP020570.1"/>
</dbReference>
<dbReference type="Pfam" id="PF13560">
    <property type="entry name" value="HTH_31"/>
    <property type="match status" value="1"/>
</dbReference>
<evidence type="ECO:0000259" key="1">
    <source>
        <dbReference type="PROSITE" id="PS50943"/>
    </source>
</evidence>
<dbReference type="InterPro" id="IPR012349">
    <property type="entry name" value="Split_barrel_FMN-bd"/>
</dbReference>
<dbReference type="SUPFAM" id="SSF50475">
    <property type="entry name" value="FMN-binding split barrel"/>
    <property type="match status" value="1"/>
</dbReference>
<sequence length="227" mass="24027">MASAPHPAGGDLGRRIAARRLQLGLSRQDVALRAGAAPGYIEYVEEQSATPGVGFMLRLADALETTVRELSGGEVDLPSGAGRGARRARMVELDEAMCWTLLGDHGVGRIALSTADGPVLLPLNYQVSEGEVVFGTAEGSPLADAADTEIAFEADHIDDAFSKGWSVLLVGTVHAVTDEEAARRLREAAYATPWAGPERRHVMVLVPRRITGRRIVVPDAPGDTDGP</sequence>
<protein>
    <submittedName>
        <fullName evidence="2">DNA-binding protein</fullName>
    </submittedName>
</protein>
<organism evidence="2 3">
    <name type="scientific">Streptomyces violaceoruber</name>
    <dbReference type="NCBI Taxonomy" id="1935"/>
    <lineage>
        <taxon>Bacteria</taxon>
        <taxon>Bacillati</taxon>
        <taxon>Actinomycetota</taxon>
        <taxon>Actinomycetes</taxon>
        <taxon>Kitasatosporales</taxon>
        <taxon>Streptomycetaceae</taxon>
        <taxon>Streptomyces</taxon>
        <taxon>Streptomyces violaceoruber group</taxon>
    </lineage>
</organism>
<reference evidence="2 3" key="1">
    <citation type="submission" date="2017-03" db="EMBL/GenBank/DDBJ databases">
        <title>Complete Genome Sequence of a natural compounds producer, Streptomyces violaceus S21.</title>
        <authorList>
            <person name="Zhong C."/>
            <person name="Zhao Z."/>
            <person name="Fu J."/>
            <person name="Zong G."/>
            <person name="Qin R."/>
            <person name="Cao G."/>
        </authorList>
    </citation>
    <scope>NUCLEOTIDE SEQUENCE [LARGE SCALE GENOMIC DNA]</scope>
    <source>
        <strain evidence="2 3">S21</strain>
    </source>
</reference>
<dbReference type="Proteomes" id="UP000192445">
    <property type="component" value="Chromosome"/>
</dbReference>
<dbReference type="Pfam" id="PF12900">
    <property type="entry name" value="Pyridox_ox_2"/>
    <property type="match status" value="1"/>
</dbReference>
<dbReference type="EMBL" id="CP020570">
    <property type="protein sequence ID" value="ARF60066.1"/>
    <property type="molecule type" value="Genomic_DNA"/>
</dbReference>
<keyword evidence="2" id="KW-0238">DNA-binding</keyword>
<dbReference type="AlphaFoldDB" id="A0A1V0U4H1"/>
<dbReference type="SUPFAM" id="SSF47413">
    <property type="entry name" value="lambda repressor-like DNA-binding domains"/>
    <property type="match status" value="1"/>
</dbReference>
<dbReference type="KEGG" id="svu:B1H20_00740"/>
<name>A0A1V0U4H1_STRVN</name>
<evidence type="ECO:0000313" key="2">
    <source>
        <dbReference type="EMBL" id="ARF60066.1"/>
    </source>
</evidence>
<dbReference type="Gene3D" id="1.10.260.40">
    <property type="entry name" value="lambda repressor-like DNA-binding domains"/>
    <property type="match status" value="1"/>
</dbReference>
<dbReference type="STRING" id="1935.B1H20_00740"/>
<dbReference type="InterPro" id="IPR024747">
    <property type="entry name" value="Pyridox_Oxase-rel"/>
</dbReference>
<feature type="domain" description="HTH cro/C1-type" evidence="1">
    <location>
        <begin position="16"/>
        <end position="70"/>
    </location>
</feature>
<dbReference type="PROSITE" id="PS50943">
    <property type="entry name" value="HTH_CROC1"/>
    <property type="match status" value="1"/>
</dbReference>
<accession>A0A1V0U4H1</accession>
<dbReference type="InterPro" id="IPR001387">
    <property type="entry name" value="Cro/C1-type_HTH"/>
</dbReference>
<gene>
    <name evidence="2" type="ORF">B1H20_00740</name>
</gene>
<dbReference type="SMART" id="SM00530">
    <property type="entry name" value="HTH_XRE"/>
    <property type="match status" value="1"/>
</dbReference>
<evidence type="ECO:0000313" key="3">
    <source>
        <dbReference type="Proteomes" id="UP000192445"/>
    </source>
</evidence>
<dbReference type="OrthoDB" id="7062584at2"/>
<dbReference type="CDD" id="cd00093">
    <property type="entry name" value="HTH_XRE"/>
    <property type="match status" value="1"/>
</dbReference>
<dbReference type="InterPro" id="IPR010982">
    <property type="entry name" value="Lambda_DNA-bd_dom_sf"/>
</dbReference>
<dbReference type="Gene3D" id="2.30.110.10">
    <property type="entry name" value="Electron Transport, Fmn-binding Protein, Chain A"/>
    <property type="match status" value="1"/>
</dbReference>
<dbReference type="GO" id="GO:0003677">
    <property type="term" value="F:DNA binding"/>
    <property type="evidence" value="ECO:0007669"/>
    <property type="project" value="UniProtKB-KW"/>
</dbReference>